<accession>F8P3J1</accession>
<dbReference type="GeneID" id="18820126"/>
<feature type="non-terminal residue" evidence="1">
    <location>
        <position position="81"/>
    </location>
</feature>
<proteinExistence type="predicted"/>
<dbReference type="HOGENOM" id="CLU_2580461_0_0_1"/>
<dbReference type="RefSeq" id="XP_007320628.1">
    <property type="nucleotide sequence ID" value="XM_007320566.1"/>
</dbReference>
<gene>
    <name evidence="1" type="ORF">SERLADRAFT_472416</name>
</gene>
<name>F8P3J1_SERL9</name>
<dbReference type="KEGG" id="sla:SERLADRAFT_472416"/>
<protein>
    <submittedName>
        <fullName evidence="1">Uncharacterized protein</fullName>
    </submittedName>
</protein>
<evidence type="ECO:0000313" key="1">
    <source>
        <dbReference type="EMBL" id="EGO22090.1"/>
    </source>
</evidence>
<reference evidence="1" key="1">
    <citation type="submission" date="2011-04" db="EMBL/GenBank/DDBJ databases">
        <title>Evolution of plant cell wall degrading machinery underlies the functional diversity of forest fungi.</title>
        <authorList>
            <consortium name="US DOE Joint Genome Institute (JGI-PGF)"/>
            <person name="Eastwood D.C."/>
            <person name="Floudas D."/>
            <person name="Binder M."/>
            <person name="Majcherczyk A."/>
            <person name="Schneider P."/>
            <person name="Aerts A."/>
            <person name="Asiegbu F.O."/>
            <person name="Baker S.E."/>
            <person name="Barry K."/>
            <person name="Bendiksby M."/>
            <person name="Blumentritt M."/>
            <person name="Coutinho P.M."/>
            <person name="Cullen D."/>
            <person name="Cullen D."/>
            <person name="Gathman A."/>
            <person name="Goodell B."/>
            <person name="Henrissat B."/>
            <person name="Ihrmark K."/>
            <person name="Kauserud H."/>
            <person name="Kohler A."/>
            <person name="LaButti K."/>
            <person name="Lapidus A."/>
            <person name="Lavin J.L."/>
            <person name="Lee Y.-H."/>
            <person name="Lindquist E."/>
            <person name="Lilly W."/>
            <person name="Lucas S."/>
            <person name="Morin E."/>
            <person name="Murat C."/>
            <person name="Oguiza J.A."/>
            <person name="Park J."/>
            <person name="Pisabarro A.G."/>
            <person name="Riley R."/>
            <person name="Rosling A."/>
            <person name="Salamov A."/>
            <person name="Schmidt O."/>
            <person name="Schmutz J."/>
            <person name="Skrede I."/>
            <person name="Stenlid J."/>
            <person name="Wiebenga A."/>
            <person name="Xie X."/>
            <person name="Kues U."/>
            <person name="Hibbett D.S."/>
            <person name="Hoffmeister D."/>
            <person name="Hogberg N."/>
            <person name="Martin F."/>
            <person name="Grigoriev I.V."/>
            <person name="Watkinson S.C."/>
        </authorList>
    </citation>
    <scope>NUCLEOTIDE SEQUENCE</scope>
    <source>
        <strain evidence="1">S7.9</strain>
    </source>
</reference>
<organism>
    <name type="scientific">Serpula lacrymans var. lacrymans (strain S7.9)</name>
    <name type="common">Dry rot fungus</name>
    <dbReference type="NCBI Taxonomy" id="578457"/>
    <lineage>
        <taxon>Eukaryota</taxon>
        <taxon>Fungi</taxon>
        <taxon>Dikarya</taxon>
        <taxon>Basidiomycota</taxon>
        <taxon>Agaricomycotina</taxon>
        <taxon>Agaricomycetes</taxon>
        <taxon>Agaricomycetidae</taxon>
        <taxon>Boletales</taxon>
        <taxon>Coniophorineae</taxon>
        <taxon>Serpulaceae</taxon>
        <taxon>Serpula</taxon>
    </lineage>
</organism>
<dbReference type="EMBL" id="GL945437">
    <property type="protein sequence ID" value="EGO22090.1"/>
    <property type="molecule type" value="Genomic_DNA"/>
</dbReference>
<sequence>MYSAAVKKIIHQSSLRGEASRSIRTCSPELKLATEECAACTTWDEPFDPVLLVFELLSDSSHTKIVPLSIPLADGWLHESC</sequence>
<dbReference type="Proteomes" id="UP000008064">
    <property type="component" value="Unassembled WGS sequence"/>
</dbReference>
<dbReference type="AlphaFoldDB" id="F8P3J1"/>